<proteinExistence type="predicted"/>
<sequence>MSGYGITVLVNHYIDTELRVEDMSYENSRIFKRTGLNALGQQIDHDEYKNQDMIGVLRCGHEYHADCSRK</sequence>
<protein>
    <submittedName>
        <fullName evidence="1">Uncharacterized protein</fullName>
    </submittedName>
</protein>
<evidence type="ECO:0000313" key="1">
    <source>
        <dbReference type="EMBL" id="RYR68111.1"/>
    </source>
</evidence>
<accession>A0A445DYD9</accession>
<gene>
    <name evidence="1" type="ORF">Ahy_A03g014581</name>
</gene>
<name>A0A445DYD9_ARAHY</name>
<reference evidence="1 2" key="1">
    <citation type="submission" date="2019-01" db="EMBL/GenBank/DDBJ databases">
        <title>Sequencing of cultivated peanut Arachis hypogaea provides insights into genome evolution and oil improvement.</title>
        <authorList>
            <person name="Chen X."/>
        </authorList>
    </citation>
    <scope>NUCLEOTIDE SEQUENCE [LARGE SCALE GENOMIC DNA]</scope>
    <source>
        <strain evidence="2">cv. Fuhuasheng</strain>
        <tissue evidence="1">Leaves</tissue>
    </source>
</reference>
<keyword evidence="2" id="KW-1185">Reference proteome</keyword>
<comment type="caution">
    <text evidence="1">The sequence shown here is derived from an EMBL/GenBank/DDBJ whole genome shotgun (WGS) entry which is preliminary data.</text>
</comment>
<dbReference type="AlphaFoldDB" id="A0A445DYD9"/>
<dbReference type="Proteomes" id="UP000289738">
    <property type="component" value="Chromosome A03"/>
</dbReference>
<evidence type="ECO:0000313" key="2">
    <source>
        <dbReference type="Proteomes" id="UP000289738"/>
    </source>
</evidence>
<organism evidence="1 2">
    <name type="scientific">Arachis hypogaea</name>
    <name type="common">Peanut</name>
    <dbReference type="NCBI Taxonomy" id="3818"/>
    <lineage>
        <taxon>Eukaryota</taxon>
        <taxon>Viridiplantae</taxon>
        <taxon>Streptophyta</taxon>
        <taxon>Embryophyta</taxon>
        <taxon>Tracheophyta</taxon>
        <taxon>Spermatophyta</taxon>
        <taxon>Magnoliopsida</taxon>
        <taxon>eudicotyledons</taxon>
        <taxon>Gunneridae</taxon>
        <taxon>Pentapetalae</taxon>
        <taxon>rosids</taxon>
        <taxon>fabids</taxon>
        <taxon>Fabales</taxon>
        <taxon>Fabaceae</taxon>
        <taxon>Papilionoideae</taxon>
        <taxon>50 kb inversion clade</taxon>
        <taxon>dalbergioids sensu lato</taxon>
        <taxon>Dalbergieae</taxon>
        <taxon>Pterocarpus clade</taxon>
        <taxon>Arachis</taxon>
    </lineage>
</organism>
<dbReference type="EMBL" id="SDMP01000003">
    <property type="protein sequence ID" value="RYR68111.1"/>
    <property type="molecule type" value="Genomic_DNA"/>
</dbReference>